<feature type="region of interest" description="Disordered" evidence="1">
    <location>
        <begin position="125"/>
        <end position="164"/>
    </location>
</feature>
<accession>A0ABU5T0V5</accession>
<dbReference type="Proteomes" id="UP001304769">
    <property type="component" value="Unassembled WGS sequence"/>
</dbReference>
<name>A0ABU5T0V5_9MICC</name>
<dbReference type="RefSeq" id="WP_323277058.1">
    <property type="nucleotide sequence ID" value="NZ_JAYGGQ010000001.1"/>
</dbReference>
<feature type="domain" description="DNA-binding phage zinc finger" evidence="2">
    <location>
        <begin position="93"/>
        <end position="152"/>
    </location>
</feature>
<reference evidence="3 4" key="1">
    <citation type="submission" date="2023-12" db="EMBL/GenBank/DDBJ databases">
        <title>Sinomonas terricola sp. nov, isolated from litchi orchard soil in Guangdong, PR China.</title>
        <authorList>
            <person name="Jiaxin W."/>
            <person name="Yang Z."/>
            <person name="Honghui Z."/>
        </authorList>
    </citation>
    <scope>NUCLEOTIDE SEQUENCE [LARGE SCALE GENOMIC DNA]</scope>
    <source>
        <strain evidence="3 4">JGH33</strain>
    </source>
</reference>
<keyword evidence="4" id="KW-1185">Reference proteome</keyword>
<gene>
    <name evidence="3" type="ORF">SPF06_00990</name>
</gene>
<dbReference type="Pfam" id="PF24623">
    <property type="entry name" value="Phage_zn_bind_8"/>
    <property type="match status" value="1"/>
</dbReference>
<sequence length="164" mass="18246">MTPDETKKFLAKVQIIDSRTVDLATIATWHEAIGHNDFADVMMALDAHRRSSTAWVTPAHINELVKLMKLNRESLRNRARAIGAGPTPPIQGPPDWFRAEAGLTIPEEHPDVKCPHCGAKPHSPCMVRGARRERPMREPHPSRLEAVSAEAASSLPETEEEPPW</sequence>
<evidence type="ECO:0000256" key="1">
    <source>
        <dbReference type="SAM" id="MobiDB-lite"/>
    </source>
</evidence>
<organism evidence="3 4">
    <name type="scientific">Sinomonas terricola</name>
    <dbReference type="NCBI Taxonomy" id="3110330"/>
    <lineage>
        <taxon>Bacteria</taxon>
        <taxon>Bacillati</taxon>
        <taxon>Actinomycetota</taxon>
        <taxon>Actinomycetes</taxon>
        <taxon>Micrococcales</taxon>
        <taxon>Micrococcaceae</taxon>
        <taxon>Sinomonas</taxon>
    </lineage>
</organism>
<comment type="caution">
    <text evidence="3">The sequence shown here is derived from an EMBL/GenBank/DDBJ whole genome shotgun (WGS) entry which is preliminary data.</text>
</comment>
<dbReference type="InterPro" id="IPR056911">
    <property type="entry name" value="Phage_Znf_bind_put"/>
</dbReference>
<evidence type="ECO:0000313" key="3">
    <source>
        <dbReference type="EMBL" id="MEA5453286.1"/>
    </source>
</evidence>
<protein>
    <recommendedName>
        <fullName evidence="2">DNA-binding phage zinc finger domain-containing protein</fullName>
    </recommendedName>
</protein>
<feature type="compositionally biased region" description="Low complexity" evidence="1">
    <location>
        <begin position="144"/>
        <end position="155"/>
    </location>
</feature>
<evidence type="ECO:0000313" key="4">
    <source>
        <dbReference type="Proteomes" id="UP001304769"/>
    </source>
</evidence>
<evidence type="ECO:0000259" key="2">
    <source>
        <dbReference type="Pfam" id="PF24623"/>
    </source>
</evidence>
<dbReference type="EMBL" id="JAYGGQ010000001">
    <property type="protein sequence ID" value="MEA5453286.1"/>
    <property type="molecule type" value="Genomic_DNA"/>
</dbReference>
<feature type="compositionally biased region" description="Basic and acidic residues" evidence="1">
    <location>
        <begin position="130"/>
        <end position="143"/>
    </location>
</feature>
<proteinExistence type="predicted"/>